<dbReference type="RefSeq" id="WP_006568304.1">
    <property type="nucleotide sequence ID" value="NZ_BAABZP010000001.1"/>
</dbReference>
<accession>A0A6N2WHV3</accession>
<reference evidence="2" key="1">
    <citation type="submission" date="2019-11" db="EMBL/GenBank/DDBJ databases">
        <authorList>
            <person name="Feng L."/>
        </authorList>
    </citation>
    <scope>NUCLEOTIDE SEQUENCE</scope>
    <source>
        <strain evidence="2">AcaccaeLFYP115</strain>
    </source>
</reference>
<protein>
    <submittedName>
        <fullName evidence="2">Uncharacterized protein</fullName>
    </submittedName>
</protein>
<evidence type="ECO:0000313" key="2">
    <source>
        <dbReference type="EMBL" id="VYT40701.1"/>
    </source>
</evidence>
<proteinExistence type="predicted"/>
<keyword evidence="1" id="KW-0812">Transmembrane</keyword>
<keyword evidence="1" id="KW-0472">Membrane</keyword>
<name>A0A6N2WHV3_9FIRM</name>
<gene>
    <name evidence="2" type="ORF">ACLFYP115_03293</name>
</gene>
<feature type="transmembrane region" description="Helical" evidence="1">
    <location>
        <begin position="7"/>
        <end position="29"/>
    </location>
</feature>
<evidence type="ECO:0000256" key="1">
    <source>
        <dbReference type="SAM" id="Phobius"/>
    </source>
</evidence>
<keyword evidence="1" id="KW-1133">Transmembrane helix</keyword>
<dbReference type="EMBL" id="CACRSQ010000010">
    <property type="protein sequence ID" value="VYT40701.1"/>
    <property type="molecule type" value="Genomic_DNA"/>
</dbReference>
<organism evidence="2">
    <name type="scientific">Anaerostipes caccae</name>
    <dbReference type="NCBI Taxonomy" id="105841"/>
    <lineage>
        <taxon>Bacteria</taxon>
        <taxon>Bacillati</taxon>
        <taxon>Bacillota</taxon>
        <taxon>Clostridia</taxon>
        <taxon>Lachnospirales</taxon>
        <taxon>Lachnospiraceae</taxon>
        <taxon>Anaerostipes</taxon>
    </lineage>
</organism>
<dbReference type="AlphaFoldDB" id="A0A6N2WHV3"/>
<feature type="transmembrane region" description="Helical" evidence="1">
    <location>
        <begin position="35"/>
        <end position="54"/>
    </location>
</feature>
<sequence length="56" mass="6644">MKENKIIIIGVLAVMAERVTYFARIYFVFPEYLNVLKWILLGIMIVCIILYYNISK</sequence>